<reference evidence="3" key="1">
    <citation type="submission" date="2023-07" db="EMBL/GenBank/DDBJ databases">
        <title>Brevundimonas soil sp. nov., isolated from the soil of chemical plant.</title>
        <authorList>
            <person name="Wu N."/>
        </authorList>
    </citation>
    <scope>NUCLEOTIDE SEQUENCE</scope>
    <source>
        <strain evidence="3">XZ-24</strain>
    </source>
</reference>
<dbReference type="SUPFAM" id="SSF82153">
    <property type="entry name" value="FAS1 domain"/>
    <property type="match status" value="1"/>
</dbReference>
<feature type="chain" id="PRO_5045959287" evidence="1">
    <location>
        <begin position="27"/>
        <end position="187"/>
    </location>
</feature>
<evidence type="ECO:0000256" key="1">
    <source>
        <dbReference type="SAM" id="SignalP"/>
    </source>
</evidence>
<evidence type="ECO:0000313" key="4">
    <source>
        <dbReference type="Proteomes" id="UP001169063"/>
    </source>
</evidence>
<sequence length="187" mass="18514">MKTSLRPAALPALTLSVLTLALSACGDRDGDAAAGPATPPEASRTLADELGEGRATLGRVVESSGLATVLDGVGPYTVLAPTDAAFGQGGADLTEAGMRAQAAALLRAHMLPGAVTREDILAAIDSGGGQASMRNMGGGVVTFTRDGDAIVAAGPDGVSARLTDEEEPTGNGVIQPIDGLLIAPEPS</sequence>
<dbReference type="Pfam" id="PF02469">
    <property type="entry name" value="Fasciclin"/>
    <property type="match status" value="1"/>
</dbReference>
<keyword evidence="4" id="KW-1185">Reference proteome</keyword>
<feature type="signal peptide" evidence="1">
    <location>
        <begin position="1"/>
        <end position="26"/>
    </location>
</feature>
<dbReference type="Gene3D" id="2.30.180.10">
    <property type="entry name" value="FAS1 domain"/>
    <property type="match status" value="1"/>
</dbReference>
<dbReference type="InterPro" id="IPR036378">
    <property type="entry name" value="FAS1_dom_sf"/>
</dbReference>
<dbReference type="PROSITE" id="PS51257">
    <property type="entry name" value="PROKAR_LIPOPROTEIN"/>
    <property type="match status" value="1"/>
</dbReference>
<accession>A0ABT8SLT1</accession>
<keyword evidence="1" id="KW-0732">Signal</keyword>
<feature type="domain" description="FAS1" evidence="2">
    <location>
        <begin position="41"/>
        <end position="181"/>
    </location>
</feature>
<dbReference type="PROSITE" id="PS50213">
    <property type="entry name" value="FAS1"/>
    <property type="match status" value="1"/>
</dbReference>
<evidence type="ECO:0000259" key="2">
    <source>
        <dbReference type="PROSITE" id="PS50213"/>
    </source>
</evidence>
<dbReference type="Proteomes" id="UP001169063">
    <property type="component" value="Unassembled WGS sequence"/>
</dbReference>
<comment type="caution">
    <text evidence="3">The sequence shown here is derived from an EMBL/GenBank/DDBJ whole genome shotgun (WGS) entry which is preliminary data.</text>
</comment>
<evidence type="ECO:0000313" key="3">
    <source>
        <dbReference type="EMBL" id="MDO1558934.1"/>
    </source>
</evidence>
<dbReference type="SMART" id="SM00554">
    <property type="entry name" value="FAS1"/>
    <property type="match status" value="1"/>
</dbReference>
<dbReference type="RefSeq" id="WP_302109365.1">
    <property type="nucleotide sequence ID" value="NZ_JAUKTR010000002.1"/>
</dbReference>
<dbReference type="EMBL" id="JAUKTR010000002">
    <property type="protein sequence ID" value="MDO1558934.1"/>
    <property type="molecule type" value="Genomic_DNA"/>
</dbReference>
<gene>
    <name evidence="3" type="ORF">Q0812_05780</name>
</gene>
<dbReference type="InterPro" id="IPR000782">
    <property type="entry name" value="FAS1_domain"/>
</dbReference>
<organism evidence="3 4">
    <name type="scientific">Peiella sedimenti</name>
    <dbReference type="NCBI Taxonomy" id="3061083"/>
    <lineage>
        <taxon>Bacteria</taxon>
        <taxon>Pseudomonadati</taxon>
        <taxon>Pseudomonadota</taxon>
        <taxon>Alphaproteobacteria</taxon>
        <taxon>Caulobacterales</taxon>
        <taxon>Caulobacteraceae</taxon>
        <taxon>Peiella</taxon>
    </lineage>
</organism>
<protein>
    <submittedName>
        <fullName evidence="3">Fasciclin domain-containing protein</fullName>
    </submittedName>
</protein>
<proteinExistence type="predicted"/>
<name>A0ABT8SLT1_9CAUL</name>